<evidence type="ECO:0000256" key="4">
    <source>
        <dbReference type="SAM" id="MobiDB-lite"/>
    </source>
</evidence>
<dbReference type="PROSITE" id="PS00346">
    <property type="entry name" value="ETS_DOMAIN_2"/>
    <property type="match status" value="1"/>
</dbReference>
<feature type="domain" description="ETS" evidence="5">
    <location>
        <begin position="211"/>
        <end position="263"/>
    </location>
</feature>
<dbReference type="InterPro" id="IPR036390">
    <property type="entry name" value="WH_DNA-bd_sf"/>
</dbReference>
<feature type="domain" description="PNT" evidence="6">
    <location>
        <begin position="2"/>
        <end position="88"/>
    </location>
</feature>
<reference evidence="7" key="1">
    <citation type="journal article" date="2023" name="Mol. Biol. Evol.">
        <title>Third-Generation Sequencing Reveals the Adaptive Role of the Epigenome in Three Deep-Sea Polychaetes.</title>
        <authorList>
            <person name="Perez M."/>
            <person name="Aroh O."/>
            <person name="Sun Y."/>
            <person name="Lan Y."/>
            <person name="Juniper S.K."/>
            <person name="Young C.R."/>
            <person name="Angers B."/>
            <person name="Qian P.Y."/>
        </authorList>
    </citation>
    <scope>NUCLEOTIDE SEQUENCE</scope>
    <source>
        <strain evidence="7">P08H-3</strain>
    </source>
</reference>
<evidence type="ECO:0000256" key="2">
    <source>
        <dbReference type="ARBA" id="ARBA00023125"/>
    </source>
</evidence>
<evidence type="ECO:0000259" key="5">
    <source>
        <dbReference type="PROSITE" id="PS50061"/>
    </source>
</evidence>
<name>A0AAD9IY14_9ANNE</name>
<evidence type="ECO:0000256" key="3">
    <source>
        <dbReference type="RuleBase" id="RU004019"/>
    </source>
</evidence>
<dbReference type="SMART" id="SM00413">
    <property type="entry name" value="ETS"/>
    <property type="match status" value="1"/>
</dbReference>
<organism evidence="7 8">
    <name type="scientific">Paralvinella palmiformis</name>
    <dbReference type="NCBI Taxonomy" id="53620"/>
    <lineage>
        <taxon>Eukaryota</taxon>
        <taxon>Metazoa</taxon>
        <taxon>Spiralia</taxon>
        <taxon>Lophotrochozoa</taxon>
        <taxon>Annelida</taxon>
        <taxon>Polychaeta</taxon>
        <taxon>Sedentaria</taxon>
        <taxon>Canalipalpata</taxon>
        <taxon>Terebellida</taxon>
        <taxon>Terebelliformia</taxon>
        <taxon>Alvinellidae</taxon>
        <taxon>Paralvinella</taxon>
    </lineage>
</organism>
<dbReference type="InterPro" id="IPR046328">
    <property type="entry name" value="ETS_fam"/>
</dbReference>
<feature type="region of interest" description="Disordered" evidence="4">
    <location>
        <begin position="103"/>
        <end position="132"/>
    </location>
</feature>
<dbReference type="GO" id="GO:0005634">
    <property type="term" value="C:nucleus"/>
    <property type="evidence" value="ECO:0007669"/>
    <property type="project" value="UniProtKB-SubCell"/>
</dbReference>
<dbReference type="GO" id="GO:0030154">
    <property type="term" value="P:cell differentiation"/>
    <property type="evidence" value="ECO:0007669"/>
    <property type="project" value="TreeGrafter"/>
</dbReference>
<comment type="caution">
    <text evidence="7">The sequence shown here is derived from an EMBL/GenBank/DDBJ whole genome shotgun (WGS) entry which is preliminary data.</text>
</comment>
<feature type="compositionally biased region" description="Basic residues" evidence="4">
    <location>
        <begin position="306"/>
        <end position="321"/>
    </location>
</feature>
<dbReference type="PANTHER" id="PTHR11849">
    <property type="entry name" value="ETS"/>
    <property type="match status" value="1"/>
</dbReference>
<dbReference type="SUPFAM" id="SSF47769">
    <property type="entry name" value="SAM/Pointed domain"/>
    <property type="match status" value="1"/>
</dbReference>
<dbReference type="Gene3D" id="1.10.10.10">
    <property type="entry name" value="Winged helix-like DNA-binding domain superfamily/Winged helix DNA-binding domain"/>
    <property type="match status" value="1"/>
</dbReference>
<evidence type="ECO:0000259" key="6">
    <source>
        <dbReference type="PROSITE" id="PS51433"/>
    </source>
</evidence>
<dbReference type="EMBL" id="JAODUP010000934">
    <property type="protein sequence ID" value="KAK2142608.1"/>
    <property type="molecule type" value="Genomic_DNA"/>
</dbReference>
<dbReference type="Pfam" id="PF00178">
    <property type="entry name" value="Ets"/>
    <property type="match status" value="1"/>
</dbReference>
<dbReference type="Gene3D" id="1.10.150.50">
    <property type="entry name" value="Transcription Factor, Ets-1"/>
    <property type="match status" value="1"/>
</dbReference>
<dbReference type="InterPro" id="IPR013761">
    <property type="entry name" value="SAM/pointed_sf"/>
</dbReference>
<keyword evidence="3" id="KW-0539">Nucleus</keyword>
<keyword evidence="2 3" id="KW-0238">DNA-binding</keyword>
<dbReference type="PANTHER" id="PTHR11849:SF201">
    <property type="entry name" value="ETS DNA-BINDING PROTEIN POKKURI"/>
    <property type="match status" value="1"/>
</dbReference>
<feature type="region of interest" description="Disordered" evidence="4">
    <location>
        <begin position="367"/>
        <end position="415"/>
    </location>
</feature>
<sequence length="423" mass="47563">MPPFRWLPTERGMAQPVKPPQLWTKEEVRKWITWCIDEYALDLHESQLDTFQMNGKALLMLKREDFCQRAPAIGDVIFNALQTLVLDYPDALRLPLKKRRLKTSGSTINSEHDGEEESSSVQSSATSDLNCPSDEADLLTTDLRLTPELHDVNALDSNPTSGFGDVYASESSLLFDVKDPCLSNNPQASDVEDETSRERPVRWLDHSTLTFRISDPAMLAEMWGKQKKKGNMTYEKLSRALRYYYKMKIISKVAGKKLTYRYITAPPNIIKGIRGAKPGVPHKRRKHSELPNAASPDPVILDLSLKKRKKSAVRCRKKKSPPKSASATVSTPAVPDTDDPPSATVPYPTELDIPEFDCLDLTTTNRRLRSDDAPPGGECWRAPEGVACNNNNDVKPSLRRDDPFEGNDPDGNDYSRAYRSFLL</sequence>
<dbReference type="PRINTS" id="PR00454">
    <property type="entry name" value="ETSDOMAIN"/>
</dbReference>
<dbReference type="SUPFAM" id="SSF46785">
    <property type="entry name" value="Winged helix' DNA-binding domain"/>
    <property type="match status" value="1"/>
</dbReference>
<dbReference type="Pfam" id="PF02198">
    <property type="entry name" value="SAM_PNT"/>
    <property type="match status" value="1"/>
</dbReference>
<protein>
    <submittedName>
        <fullName evidence="7">Uncharacterized protein</fullName>
    </submittedName>
</protein>
<evidence type="ECO:0000313" key="8">
    <source>
        <dbReference type="Proteomes" id="UP001208570"/>
    </source>
</evidence>
<dbReference type="Proteomes" id="UP001208570">
    <property type="component" value="Unassembled WGS sequence"/>
</dbReference>
<proteinExistence type="inferred from homology"/>
<dbReference type="GO" id="GO:0043565">
    <property type="term" value="F:sequence-specific DNA binding"/>
    <property type="evidence" value="ECO:0007669"/>
    <property type="project" value="InterPro"/>
</dbReference>
<comment type="similarity">
    <text evidence="1 3">Belongs to the ETS family.</text>
</comment>
<dbReference type="PROSITE" id="PS50061">
    <property type="entry name" value="ETS_DOMAIN_3"/>
    <property type="match status" value="1"/>
</dbReference>
<feature type="compositionally biased region" description="Low complexity" evidence="4">
    <location>
        <begin position="322"/>
        <end position="335"/>
    </location>
</feature>
<dbReference type="InterPro" id="IPR003118">
    <property type="entry name" value="Pointed_dom"/>
</dbReference>
<dbReference type="AlphaFoldDB" id="A0AAD9IY14"/>
<evidence type="ECO:0000313" key="7">
    <source>
        <dbReference type="EMBL" id="KAK2142608.1"/>
    </source>
</evidence>
<dbReference type="GO" id="GO:0000981">
    <property type="term" value="F:DNA-binding transcription factor activity, RNA polymerase II-specific"/>
    <property type="evidence" value="ECO:0007669"/>
    <property type="project" value="TreeGrafter"/>
</dbReference>
<evidence type="ECO:0000256" key="1">
    <source>
        <dbReference type="ARBA" id="ARBA00005562"/>
    </source>
</evidence>
<dbReference type="InterPro" id="IPR000418">
    <property type="entry name" value="Ets_dom"/>
</dbReference>
<feature type="region of interest" description="Disordered" evidence="4">
    <location>
        <begin position="274"/>
        <end position="349"/>
    </location>
</feature>
<comment type="subcellular location">
    <subcellularLocation>
        <location evidence="3">Nucleus</location>
    </subcellularLocation>
</comment>
<keyword evidence="8" id="KW-1185">Reference proteome</keyword>
<dbReference type="SMART" id="SM00251">
    <property type="entry name" value="SAM_PNT"/>
    <property type="match status" value="1"/>
</dbReference>
<dbReference type="InterPro" id="IPR036388">
    <property type="entry name" value="WH-like_DNA-bd_sf"/>
</dbReference>
<gene>
    <name evidence="7" type="ORF">LSH36_934g02015</name>
</gene>
<dbReference type="PROSITE" id="PS51433">
    <property type="entry name" value="PNT"/>
    <property type="match status" value="1"/>
</dbReference>
<accession>A0AAD9IY14</accession>